<protein>
    <submittedName>
        <fullName evidence="1">Uncharacterized protein</fullName>
    </submittedName>
</protein>
<dbReference type="Proteomes" id="UP000827460">
    <property type="component" value="Segment"/>
</dbReference>
<organism evidence="1 2">
    <name type="scientific">Bacillus phage vB_BanS_Sophrita</name>
    <dbReference type="NCBI Taxonomy" id="2894790"/>
    <lineage>
        <taxon>Viruses</taxon>
        <taxon>Duplodnaviria</taxon>
        <taxon>Heunggongvirae</taxon>
        <taxon>Uroviricota</taxon>
        <taxon>Caudoviricetes</taxon>
        <taxon>Joanripponvirinae</taxon>
        <taxon>Sophritavirus</taxon>
        <taxon>Sophritavirus sophrita</taxon>
    </lineage>
</organism>
<sequence length="129" mass="15636">MEAKFTRDEMRWLIDNTESVIDYAGKLIEKLRYVYPKQYSYVSADYLGEVTTTYVSIHDSDGDFIEIPIEYFYKQESVDDLNQRYDDKKKEEEERDAYYLKLEQDNEKSQLRHLMKKYPDVVKRWGEDS</sequence>
<accession>A0AAE8YUQ1</accession>
<keyword evidence="2" id="KW-1185">Reference proteome</keyword>
<evidence type="ECO:0000313" key="1">
    <source>
        <dbReference type="EMBL" id="UGO50680.1"/>
    </source>
</evidence>
<reference evidence="1" key="1">
    <citation type="submission" date="2021-10" db="EMBL/GenBank/DDBJ databases">
        <authorList>
            <person name="Lavering E.D."/>
            <person name="James R."/>
            <person name="Fairholm J.D."/>
            <person name="Ogilvie B.H."/>
            <person name="Thurgood T.L."/>
            <person name="Robison R.A."/>
            <person name="Grose J.H."/>
        </authorList>
    </citation>
    <scope>NUCLEOTIDE SEQUENCE</scope>
</reference>
<proteinExistence type="predicted"/>
<gene>
    <name evidence="1" type="ORF">SOPHRITA_89</name>
</gene>
<name>A0AAE8YUQ1_9CAUD</name>
<evidence type="ECO:0000313" key="2">
    <source>
        <dbReference type="Proteomes" id="UP000827460"/>
    </source>
</evidence>
<dbReference type="EMBL" id="OK499991">
    <property type="protein sequence ID" value="UGO50680.1"/>
    <property type="molecule type" value="Genomic_DNA"/>
</dbReference>